<name>A0A087BLF5_BIFLN</name>
<proteinExistence type="predicted"/>
<evidence type="ECO:0000313" key="2">
    <source>
        <dbReference type="EMBL" id="KFI71855.1"/>
    </source>
</evidence>
<protein>
    <submittedName>
        <fullName evidence="2">Uncharacterized protein</fullName>
    </submittedName>
</protein>
<dbReference type="RefSeq" id="WP_007056345.1">
    <property type="nucleotide sequence ID" value="NZ_CP169558.1"/>
</dbReference>
<gene>
    <name evidence="2" type="ORF">BLSS_0992</name>
</gene>
<reference evidence="2 3" key="1">
    <citation type="submission" date="2014-03" db="EMBL/GenBank/DDBJ databases">
        <title>Genomics of Bifidobacteria.</title>
        <authorList>
            <person name="Ventura M."/>
            <person name="Milani C."/>
            <person name="Lugli G.A."/>
        </authorList>
    </citation>
    <scope>NUCLEOTIDE SEQUENCE [LARGE SCALE GENOMIC DNA]</scope>
    <source>
        <strain evidence="2 3">LMG 21814</strain>
    </source>
</reference>
<feature type="compositionally biased region" description="Basic residues" evidence="1">
    <location>
        <begin position="18"/>
        <end position="27"/>
    </location>
</feature>
<dbReference type="Proteomes" id="UP000029024">
    <property type="component" value="Unassembled WGS sequence"/>
</dbReference>
<accession>A0A087BLF5</accession>
<evidence type="ECO:0000256" key="1">
    <source>
        <dbReference type="SAM" id="MobiDB-lite"/>
    </source>
</evidence>
<feature type="region of interest" description="Disordered" evidence="1">
    <location>
        <begin position="1"/>
        <end position="27"/>
    </location>
</feature>
<organism evidence="2 3">
    <name type="scientific">Bifidobacterium longum subsp. suis</name>
    <dbReference type="NCBI Taxonomy" id="1695"/>
    <lineage>
        <taxon>Bacteria</taxon>
        <taxon>Bacillati</taxon>
        <taxon>Actinomycetota</taxon>
        <taxon>Actinomycetes</taxon>
        <taxon>Bifidobacteriales</taxon>
        <taxon>Bifidobacteriaceae</taxon>
        <taxon>Bifidobacterium</taxon>
    </lineage>
</organism>
<dbReference type="AlphaFoldDB" id="A0A087BLF5"/>
<dbReference type="EMBL" id="JGZA01000007">
    <property type="protein sequence ID" value="KFI71855.1"/>
    <property type="molecule type" value="Genomic_DNA"/>
</dbReference>
<evidence type="ECO:0000313" key="3">
    <source>
        <dbReference type="Proteomes" id="UP000029024"/>
    </source>
</evidence>
<sequence>MTLQETHAYDDIINLPHHQSRKHPHMSRHQRAAQFMPFAALTGYNQVIEQTAKNAETAIAQAEAQGDTDFGA</sequence>
<comment type="caution">
    <text evidence="2">The sequence shown here is derived from an EMBL/GenBank/DDBJ whole genome shotgun (WGS) entry which is preliminary data.</text>
</comment>